<dbReference type="PANTHER" id="PTHR35021:SF7">
    <property type="entry name" value="PROTEIN FB17, PUTATIVE-RELATED"/>
    <property type="match status" value="1"/>
</dbReference>
<feature type="coiled-coil region" evidence="1">
    <location>
        <begin position="227"/>
        <end position="261"/>
    </location>
</feature>
<dbReference type="OrthoDB" id="994611at2759"/>
<gene>
    <name evidence="3" type="ORF">HRI_004198600</name>
</gene>
<dbReference type="Proteomes" id="UP001165190">
    <property type="component" value="Unassembled WGS sequence"/>
</dbReference>
<feature type="compositionally biased region" description="Basic and acidic residues" evidence="2">
    <location>
        <begin position="187"/>
        <end position="211"/>
    </location>
</feature>
<sequence>MNSELVPEIVKTNTPPSPTTGLMHHQPNNSLPRMSSDPPYTSQHFQGANQGDQSNFMQNQTYCSQTVQSSTLPSPPTGFMHHQPNNSLPRMSTDPPYPCQDQSDAMGIQHFQGANQGDQSNFLQNQTYWSQTVQSSTTLPSPTTGFTHHPCELDVYHASGNMGQSHGEPSRQTQKKKRPLQQSQDSGQREEERRLKNRERSQINRDKAKEYKVKKHKSISRGLTETVQKLTTERTALMNQIDKLNAEKMELKKEKEEVSTNMTAITEHFRKLAAQYESISCRQLDEQTNRQSEFQKIHQRLGTVLIKVLEVKCAQLAASKSRILDLDGFQHSNEQIPTQNRPSDITRIRTSCNPISALTMEDSSAAAQSQQASTSCPQPNEPIQEQARQPNEPIQEQARQPTVEQFHPPNCSTLQQSAPESFQTTQNSSHISSGVQDPQRTKSTSIGGGVVSSTSHLTENQEISRATSKSMDELLNKVDEKRKSKANFSDFPGLPLDQDEVVKVGEYNLPKSLQGTAQKIIEEYGDVTEKSIMHPEVNKRTFILFCASKKEMDDVQLDQITEDCILKWSDTINTALAMRFNVKFAMDQLKENIVPFYIDRIELEASWNDLKQKYAKKREQSTV</sequence>
<evidence type="ECO:0000256" key="1">
    <source>
        <dbReference type="SAM" id="Coils"/>
    </source>
</evidence>
<dbReference type="AlphaFoldDB" id="A0A9W7J4P2"/>
<feature type="region of interest" description="Disordered" evidence="2">
    <location>
        <begin position="156"/>
        <end position="217"/>
    </location>
</feature>
<organism evidence="3 4">
    <name type="scientific">Hibiscus trionum</name>
    <name type="common">Flower of an hour</name>
    <dbReference type="NCBI Taxonomy" id="183268"/>
    <lineage>
        <taxon>Eukaryota</taxon>
        <taxon>Viridiplantae</taxon>
        <taxon>Streptophyta</taxon>
        <taxon>Embryophyta</taxon>
        <taxon>Tracheophyta</taxon>
        <taxon>Spermatophyta</taxon>
        <taxon>Magnoliopsida</taxon>
        <taxon>eudicotyledons</taxon>
        <taxon>Gunneridae</taxon>
        <taxon>Pentapetalae</taxon>
        <taxon>rosids</taxon>
        <taxon>malvids</taxon>
        <taxon>Malvales</taxon>
        <taxon>Malvaceae</taxon>
        <taxon>Malvoideae</taxon>
        <taxon>Hibiscus</taxon>
    </lineage>
</organism>
<evidence type="ECO:0000313" key="4">
    <source>
        <dbReference type="Proteomes" id="UP001165190"/>
    </source>
</evidence>
<feature type="region of interest" description="Disordered" evidence="2">
    <location>
        <begin position="1"/>
        <end position="55"/>
    </location>
</feature>
<comment type="caution">
    <text evidence="3">The sequence shown here is derived from an EMBL/GenBank/DDBJ whole genome shotgun (WGS) entry which is preliminary data.</text>
</comment>
<feature type="compositionally biased region" description="Polar residues" evidence="2">
    <location>
        <begin position="410"/>
        <end position="442"/>
    </location>
</feature>
<dbReference type="PANTHER" id="PTHR35021">
    <property type="match status" value="1"/>
</dbReference>
<proteinExistence type="predicted"/>
<evidence type="ECO:0008006" key="5">
    <source>
        <dbReference type="Google" id="ProtNLM"/>
    </source>
</evidence>
<feature type="compositionally biased region" description="Polar residues" evidence="2">
    <location>
        <begin position="374"/>
        <end position="403"/>
    </location>
</feature>
<dbReference type="CDD" id="cd14686">
    <property type="entry name" value="bZIP"/>
    <property type="match status" value="1"/>
</dbReference>
<keyword evidence="4" id="KW-1185">Reference proteome</keyword>
<protein>
    <recommendedName>
        <fullName evidence="5">BZIP domain-containing protein</fullName>
    </recommendedName>
</protein>
<accession>A0A9W7J4P2</accession>
<feature type="region of interest" description="Disordered" evidence="2">
    <location>
        <begin position="360"/>
        <end position="468"/>
    </location>
</feature>
<feature type="compositionally biased region" description="Polar residues" evidence="2">
    <location>
        <begin position="26"/>
        <end position="55"/>
    </location>
</feature>
<feature type="compositionally biased region" description="Polar residues" evidence="2">
    <location>
        <begin position="456"/>
        <end position="468"/>
    </location>
</feature>
<keyword evidence="1" id="KW-0175">Coiled coil</keyword>
<dbReference type="EMBL" id="BSYR01000044">
    <property type="protein sequence ID" value="GMJ05294.1"/>
    <property type="molecule type" value="Genomic_DNA"/>
</dbReference>
<name>A0A9W7J4P2_HIBTR</name>
<evidence type="ECO:0000256" key="2">
    <source>
        <dbReference type="SAM" id="MobiDB-lite"/>
    </source>
</evidence>
<reference evidence="3" key="1">
    <citation type="submission" date="2023-05" db="EMBL/GenBank/DDBJ databases">
        <title>Genome and transcriptome analyses reveal genes involved in the formation of fine ridges on petal epidermal cells in Hibiscus trionum.</title>
        <authorList>
            <person name="Koshimizu S."/>
            <person name="Masuda S."/>
            <person name="Ishii T."/>
            <person name="Shirasu K."/>
            <person name="Hoshino A."/>
            <person name="Arita M."/>
        </authorList>
    </citation>
    <scope>NUCLEOTIDE SEQUENCE</scope>
    <source>
        <strain evidence="3">Hamamatsu line</strain>
    </source>
</reference>
<feature type="region of interest" description="Disordered" evidence="2">
    <location>
        <begin position="67"/>
        <end position="96"/>
    </location>
</feature>
<feature type="compositionally biased region" description="Low complexity" evidence="2">
    <location>
        <begin position="363"/>
        <end position="373"/>
    </location>
</feature>
<evidence type="ECO:0000313" key="3">
    <source>
        <dbReference type="EMBL" id="GMJ05294.1"/>
    </source>
</evidence>